<dbReference type="EMBL" id="FOKW01000007">
    <property type="protein sequence ID" value="SFC32433.1"/>
    <property type="molecule type" value="Genomic_DNA"/>
</dbReference>
<feature type="region of interest" description="Disordered" evidence="1">
    <location>
        <begin position="1"/>
        <end position="20"/>
    </location>
</feature>
<dbReference type="Proteomes" id="UP000199161">
    <property type="component" value="Unassembled WGS sequence"/>
</dbReference>
<organism evidence="2 3">
    <name type="scientific">Natronobacterium haloterrestre</name>
    <name type="common">Halobiforma haloterrestris</name>
    <dbReference type="NCBI Taxonomy" id="148448"/>
    <lineage>
        <taxon>Archaea</taxon>
        <taxon>Methanobacteriati</taxon>
        <taxon>Methanobacteriota</taxon>
        <taxon>Stenosarchaea group</taxon>
        <taxon>Halobacteria</taxon>
        <taxon>Halobacteriales</taxon>
        <taxon>Natrialbaceae</taxon>
        <taxon>Natronobacterium</taxon>
    </lineage>
</organism>
<reference evidence="3" key="1">
    <citation type="submission" date="2016-10" db="EMBL/GenBank/DDBJ databases">
        <authorList>
            <person name="Varghese N."/>
            <person name="Submissions S."/>
        </authorList>
    </citation>
    <scope>NUCLEOTIDE SEQUENCE [LARGE SCALE GENOMIC DNA]</scope>
    <source>
        <strain evidence="3">DSM 13078</strain>
    </source>
</reference>
<dbReference type="AlphaFoldDB" id="A0A1I1IFC2"/>
<gene>
    <name evidence="2" type="ORF">SAMN05444422_1075</name>
</gene>
<sequence>MAHVEDLRTIQPDELPDARDQLGDEILGIPIEHEHRHTDTADKRASLVHRAENPPCGFERETRLGLLDDADEELQDILDSERQTVADVIERGNVVEFCDVCFPELAVWDSESGR</sequence>
<evidence type="ECO:0000313" key="3">
    <source>
        <dbReference type="Proteomes" id="UP000199161"/>
    </source>
</evidence>
<proteinExistence type="predicted"/>
<keyword evidence="3" id="KW-1185">Reference proteome</keyword>
<protein>
    <submittedName>
        <fullName evidence="2">Uncharacterized protein</fullName>
    </submittedName>
</protein>
<accession>A0A1I1IFC2</accession>
<name>A0A1I1IFC2_NATHA</name>
<evidence type="ECO:0000313" key="2">
    <source>
        <dbReference type="EMBL" id="SFC32433.1"/>
    </source>
</evidence>
<evidence type="ECO:0000256" key="1">
    <source>
        <dbReference type="SAM" id="MobiDB-lite"/>
    </source>
</evidence>